<dbReference type="Pfam" id="PF15766">
    <property type="entry name" value="DUF4695"/>
    <property type="match status" value="1"/>
</dbReference>
<reference evidence="2 3" key="1">
    <citation type="journal article" date="2024" name="Insects">
        <title>An Improved Chromosome-Level Genome Assembly of the Firefly Pyrocoelia pectoralis.</title>
        <authorList>
            <person name="Fu X."/>
            <person name="Meyer-Rochow V.B."/>
            <person name="Ballantyne L."/>
            <person name="Zhu X."/>
        </authorList>
    </citation>
    <scope>NUCLEOTIDE SEQUENCE [LARGE SCALE GENOMIC DNA]</scope>
    <source>
        <strain evidence="2">XCY_ONT2</strain>
    </source>
</reference>
<feature type="compositionally biased region" description="Basic residues" evidence="1">
    <location>
        <begin position="21"/>
        <end position="32"/>
    </location>
</feature>
<dbReference type="Proteomes" id="UP001329430">
    <property type="component" value="Chromosome 5"/>
</dbReference>
<sequence length="120" mass="13608">MPSCTLNAPTMDTVYPEPMSRLHRRVVPKRRTGPSSRYRTQPITFSEIQEVDEDNVEDALPKPSSSKSELSLLHNKFEEFKKSRDLILGKNEVDYTEVSKSPVPLSSSRSTSRLPSRTSL</sequence>
<dbReference type="EMBL" id="JAVRBK010000005">
    <property type="protein sequence ID" value="KAK5643326.1"/>
    <property type="molecule type" value="Genomic_DNA"/>
</dbReference>
<proteinExistence type="predicted"/>
<feature type="compositionally biased region" description="Low complexity" evidence="1">
    <location>
        <begin position="98"/>
        <end position="120"/>
    </location>
</feature>
<accession>A0AAN7ZMA7</accession>
<evidence type="ECO:0000313" key="2">
    <source>
        <dbReference type="EMBL" id="KAK5643326.1"/>
    </source>
</evidence>
<comment type="caution">
    <text evidence="2">The sequence shown here is derived from an EMBL/GenBank/DDBJ whole genome shotgun (WGS) entry which is preliminary data.</text>
</comment>
<dbReference type="AlphaFoldDB" id="A0AAN7ZMA7"/>
<evidence type="ECO:0000256" key="1">
    <source>
        <dbReference type="SAM" id="MobiDB-lite"/>
    </source>
</evidence>
<protein>
    <submittedName>
        <fullName evidence="2">Uncharacterized protein</fullName>
    </submittedName>
</protein>
<feature type="region of interest" description="Disordered" evidence="1">
    <location>
        <begin position="1"/>
        <end position="68"/>
    </location>
</feature>
<feature type="compositionally biased region" description="Polar residues" evidence="1">
    <location>
        <begin position="1"/>
        <end position="10"/>
    </location>
</feature>
<feature type="region of interest" description="Disordered" evidence="1">
    <location>
        <begin position="92"/>
        <end position="120"/>
    </location>
</feature>
<evidence type="ECO:0000313" key="3">
    <source>
        <dbReference type="Proteomes" id="UP001329430"/>
    </source>
</evidence>
<gene>
    <name evidence="2" type="ORF">RI129_007171</name>
</gene>
<keyword evidence="3" id="KW-1185">Reference proteome</keyword>
<name>A0AAN7ZMA7_9COLE</name>
<dbReference type="InterPro" id="IPR031521">
    <property type="entry name" value="DUF4695"/>
</dbReference>
<organism evidence="2 3">
    <name type="scientific">Pyrocoelia pectoralis</name>
    <dbReference type="NCBI Taxonomy" id="417401"/>
    <lineage>
        <taxon>Eukaryota</taxon>
        <taxon>Metazoa</taxon>
        <taxon>Ecdysozoa</taxon>
        <taxon>Arthropoda</taxon>
        <taxon>Hexapoda</taxon>
        <taxon>Insecta</taxon>
        <taxon>Pterygota</taxon>
        <taxon>Neoptera</taxon>
        <taxon>Endopterygota</taxon>
        <taxon>Coleoptera</taxon>
        <taxon>Polyphaga</taxon>
        <taxon>Elateriformia</taxon>
        <taxon>Elateroidea</taxon>
        <taxon>Lampyridae</taxon>
        <taxon>Lampyrinae</taxon>
        <taxon>Pyrocoelia</taxon>
    </lineage>
</organism>
<feature type="compositionally biased region" description="Polar residues" evidence="1">
    <location>
        <begin position="33"/>
        <end position="47"/>
    </location>
</feature>